<evidence type="ECO:0000256" key="1">
    <source>
        <dbReference type="SAM" id="Phobius"/>
    </source>
</evidence>
<gene>
    <name evidence="2" type="ORF">EPI10_026784</name>
</gene>
<organism evidence="2 3">
    <name type="scientific">Gossypium australe</name>
    <dbReference type="NCBI Taxonomy" id="47621"/>
    <lineage>
        <taxon>Eukaryota</taxon>
        <taxon>Viridiplantae</taxon>
        <taxon>Streptophyta</taxon>
        <taxon>Embryophyta</taxon>
        <taxon>Tracheophyta</taxon>
        <taxon>Spermatophyta</taxon>
        <taxon>Magnoliopsida</taxon>
        <taxon>eudicotyledons</taxon>
        <taxon>Gunneridae</taxon>
        <taxon>Pentapetalae</taxon>
        <taxon>rosids</taxon>
        <taxon>malvids</taxon>
        <taxon>Malvales</taxon>
        <taxon>Malvaceae</taxon>
        <taxon>Malvoideae</taxon>
        <taxon>Gossypium</taxon>
    </lineage>
</organism>
<keyword evidence="1" id="KW-1133">Transmembrane helix</keyword>
<accession>A0A5B6URJ6</accession>
<reference evidence="3" key="1">
    <citation type="journal article" date="2019" name="Plant Biotechnol. J.">
        <title>Genome sequencing of the Australian wild diploid species Gossypium australe highlights disease resistance and delayed gland morphogenesis.</title>
        <authorList>
            <person name="Cai Y."/>
            <person name="Cai X."/>
            <person name="Wang Q."/>
            <person name="Wang P."/>
            <person name="Zhang Y."/>
            <person name="Cai C."/>
            <person name="Xu Y."/>
            <person name="Wang K."/>
            <person name="Zhou Z."/>
            <person name="Wang C."/>
            <person name="Geng S."/>
            <person name="Li B."/>
            <person name="Dong Q."/>
            <person name="Hou Y."/>
            <person name="Wang H."/>
            <person name="Ai P."/>
            <person name="Liu Z."/>
            <person name="Yi F."/>
            <person name="Sun M."/>
            <person name="An G."/>
            <person name="Cheng J."/>
            <person name="Zhang Y."/>
            <person name="Shi Q."/>
            <person name="Xie Y."/>
            <person name="Shi X."/>
            <person name="Chang Y."/>
            <person name="Huang F."/>
            <person name="Chen Y."/>
            <person name="Hong S."/>
            <person name="Mi L."/>
            <person name="Sun Q."/>
            <person name="Zhang L."/>
            <person name="Zhou B."/>
            <person name="Peng R."/>
            <person name="Zhang X."/>
            <person name="Liu F."/>
        </authorList>
    </citation>
    <scope>NUCLEOTIDE SEQUENCE [LARGE SCALE GENOMIC DNA]</scope>
    <source>
        <strain evidence="3">cv. PA1801</strain>
    </source>
</reference>
<dbReference type="PANTHER" id="PTHR34837:SF2">
    <property type="entry name" value="OS05G0595500 PROTEIN"/>
    <property type="match status" value="1"/>
</dbReference>
<evidence type="ECO:0000313" key="2">
    <source>
        <dbReference type="EMBL" id="KAA3460083.1"/>
    </source>
</evidence>
<dbReference type="PANTHER" id="PTHR34837">
    <property type="entry name" value="OS05G0595500 PROTEIN"/>
    <property type="match status" value="1"/>
</dbReference>
<proteinExistence type="predicted"/>
<dbReference type="OrthoDB" id="1676529at2759"/>
<dbReference type="Proteomes" id="UP000325315">
    <property type="component" value="Unassembled WGS sequence"/>
</dbReference>
<feature type="transmembrane region" description="Helical" evidence="1">
    <location>
        <begin position="39"/>
        <end position="62"/>
    </location>
</feature>
<dbReference type="AlphaFoldDB" id="A0A5B6URJ6"/>
<sequence length="158" mass="17833">MNCSSCYFIFCSRMATVPGNDFSYVFFIPRGGQRYPENLLLLTILMLTIGFLDSLFFMANVYSSIYAPQTLLADKLLNLYFADLSPQDSTLLSDVVEVGPLPNFIREDEGTQYSFYILTRQGLRYECSHVSEVQVDTWLSALRTDCKLGSDVEVPNGS</sequence>
<name>A0A5B6URJ6_9ROSI</name>
<dbReference type="EMBL" id="SMMG02000009">
    <property type="protein sequence ID" value="KAA3460083.1"/>
    <property type="molecule type" value="Genomic_DNA"/>
</dbReference>
<protein>
    <submittedName>
        <fullName evidence="2">SH3 domain-binding 2</fullName>
    </submittedName>
</protein>
<comment type="caution">
    <text evidence="2">The sequence shown here is derived from an EMBL/GenBank/DDBJ whole genome shotgun (WGS) entry which is preliminary data.</text>
</comment>
<keyword evidence="1" id="KW-0812">Transmembrane</keyword>
<evidence type="ECO:0000313" key="3">
    <source>
        <dbReference type="Proteomes" id="UP000325315"/>
    </source>
</evidence>
<keyword evidence="1" id="KW-0472">Membrane</keyword>
<keyword evidence="3" id="KW-1185">Reference proteome</keyword>